<dbReference type="Proteomes" id="UP000616839">
    <property type="component" value="Unassembled WGS sequence"/>
</dbReference>
<reference evidence="1" key="1">
    <citation type="submission" date="2020-09" db="EMBL/GenBank/DDBJ databases">
        <title>Nocardioides sp. strain MJB4 16S ribosomal RNA gene Genome sequencing and assembly.</title>
        <authorList>
            <person name="Kim I."/>
        </authorList>
    </citation>
    <scope>NUCLEOTIDE SEQUENCE</scope>
    <source>
        <strain evidence="1">MJB4</strain>
    </source>
</reference>
<dbReference type="SUPFAM" id="SSF56024">
    <property type="entry name" value="Phospholipase D/nuclease"/>
    <property type="match status" value="1"/>
</dbReference>
<comment type="caution">
    <text evidence="1">The sequence shown here is derived from an EMBL/GenBank/DDBJ whole genome shotgun (WGS) entry which is preliminary data.</text>
</comment>
<protein>
    <submittedName>
        <fullName evidence="1">LuxR family transcriptional regulator</fullName>
    </submittedName>
</protein>
<dbReference type="RefSeq" id="WP_192139510.1">
    <property type="nucleotide sequence ID" value="NZ_JACYXZ010000001.1"/>
</dbReference>
<dbReference type="PANTHER" id="PTHR34293:SF1">
    <property type="entry name" value="HTH-TYPE TRANSCRIPTIONAL REGULATOR TRMBL2"/>
    <property type="match status" value="1"/>
</dbReference>
<proteinExistence type="predicted"/>
<dbReference type="EMBL" id="JACYXZ010000001">
    <property type="protein sequence ID" value="MBD8868118.1"/>
    <property type="molecule type" value="Genomic_DNA"/>
</dbReference>
<evidence type="ECO:0000313" key="1">
    <source>
        <dbReference type="EMBL" id="MBD8868118.1"/>
    </source>
</evidence>
<dbReference type="PANTHER" id="PTHR34293">
    <property type="entry name" value="HTH-TYPE TRANSCRIPTIONAL REGULATOR TRMBL2"/>
    <property type="match status" value="1"/>
</dbReference>
<dbReference type="InterPro" id="IPR051797">
    <property type="entry name" value="TrmB-like"/>
</dbReference>
<gene>
    <name evidence="1" type="ORF">IE331_00635</name>
</gene>
<evidence type="ECO:0000313" key="2">
    <source>
        <dbReference type="Proteomes" id="UP000616839"/>
    </source>
</evidence>
<accession>A0A927K3K6</accession>
<dbReference type="Gene3D" id="3.30.870.10">
    <property type="entry name" value="Endonuclease Chain A"/>
    <property type="match status" value="1"/>
</dbReference>
<organism evidence="1 2">
    <name type="scientific">Nocardioides donggukensis</name>
    <dbReference type="NCBI Taxonomy" id="2774019"/>
    <lineage>
        <taxon>Bacteria</taxon>
        <taxon>Bacillati</taxon>
        <taxon>Actinomycetota</taxon>
        <taxon>Actinomycetes</taxon>
        <taxon>Propionibacteriales</taxon>
        <taxon>Nocardioidaceae</taxon>
        <taxon>Nocardioides</taxon>
    </lineage>
</organism>
<dbReference type="AlphaFoldDB" id="A0A927K3K6"/>
<sequence length="330" mass="35697">MPPFGTEDRQLFETAASRLFEEIAARGGVPADDPLLTASPEATDLLCRLGLLVHDRGSGRQVVVDPHTVQGSVVSPLGLQGAQLIAESSQWASAFSTLGQAYRRSPSTEDGPITVLSGDQIDRFLEDLVPGAQTELLTAQPQAGRSAKALRAAAARDVEALQRGVSMRTIYQHSARRSTATRSYVAAVTENGAEVRTLDEFFNRLIVVDREVAIIPSGDNLDVALAIRDGALVAYLVDIFERFWDRGRPFTSRSASTLSSIAEEQRAMTIRMLIEGHGDATCAKRLGVSPRTYAGYVADLKEEYDAQTRFQLGYRMGQAGAEGARVPEEG</sequence>
<name>A0A927K3K6_9ACTN</name>
<keyword evidence="2" id="KW-1185">Reference proteome</keyword>